<proteinExistence type="predicted"/>
<dbReference type="Proteomes" id="UP000054408">
    <property type="component" value="Unassembled WGS sequence"/>
</dbReference>
<dbReference type="eggNOG" id="ENOG502QRD3">
    <property type="taxonomic scope" value="Eukaryota"/>
</dbReference>
<comment type="cofactor">
    <cofactor evidence="1">
        <name>Mg(2+)</name>
        <dbReference type="ChEBI" id="CHEBI:18420"/>
    </cofactor>
</comment>
<evidence type="ECO:0000256" key="4">
    <source>
        <dbReference type="ARBA" id="ARBA00022842"/>
    </source>
</evidence>
<dbReference type="CDD" id="cd24067">
    <property type="entry name" value="ASKHA_NBD_ROK_BsFRK-like"/>
    <property type="match status" value="1"/>
</dbReference>
<sequence length="326" mass="33457">MAEDGRTSQKVVAAVEAGGTTFVVAVFAAPVTSVWDEPLRRAEMATLRDAQATLDGVVAWISETVAELGEGNDDGCELVGVGVASFGPVDLNKTSASYGFITTTPKAGWANTDVVGTFAAAFGVPVAFETDVNAAALAERMAAGAGAEPEDVGDAAFVYVTVGTGVGVGVALDAETAVHGLLHPEAGHMCVGMHPADAAAGIDNLHVCPFHAWCVEGYVASGGLAARFGVAAADLASVPDDDVGWDAVAWYLAQLVINVTLVLSPHTVVLGGGILKRRSLYARVRSHVHTLLNGYLAVPRITDSIEAYLRPPRLAEPGLTGAALLV</sequence>
<dbReference type="RefSeq" id="XP_013761269.1">
    <property type="nucleotide sequence ID" value="XM_013905815.1"/>
</dbReference>
<evidence type="ECO:0000256" key="1">
    <source>
        <dbReference type="ARBA" id="ARBA00001946"/>
    </source>
</evidence>
<reference evidence="7 8" key="1">
    <citation type="submission" date="2010-05" db="EMBL/GenBank/DDBJ databases">
        <title>The Genome Sequence of Thecamonas trahens ATCC 50062.</title>
        <authorList>
            <consortium name="The Broad Institute Genome Sequencing Platform"/>
            <person name="Russ C."/>
            <person name="Cuomo C."/>
            <person name="Shea T."/>
            <person name="Young S.K."/>
            <person name="Zeng Q."/>
            <person name="Koehrsen M."/>
            <person name="Haas B."/>
            <person name="Borodovsky M."/>
            <person name="Guigo R."/>
            <person name="Alvarado L."/>
            <person name="Berlin A."/>
            <person name="Bochicchio J."/>
            <person name="Borenstein D."/>
            <person name="Chapman S."/>
            <person name="Chen Z."/>
            <person name="Freedman E."/>
            <person name="Gellesch M."/>
            <person name="Goldberg J."/>
            <person name="Griggs A."/>
            <person name="Gujja S."/>
            <person name="Heilman E."/>
            <person name="Heiman D."/>
            <person name="Hepburn T."/>
            <person name="Howarth C."/>
            <person name="Jen D."/>
            <person name="Larson L."/>
            <person name="Mehta T."/>
            <person name="Park D."/>
            <person name="Pearson M."/>
            <person name="Roberts A."/>
            <person name="Saif S."/>
            <person name="Shenoy N."/>
            <person name="Sisk P."/>
            <person name="Stolte C."/>
            <person name="Sykes S."/>
            <person name="Thomson T."/>
            <person name="Walk T."/>
            <person name="White J."/>
            <person name="Yandava C."/>
            <person name="Burger G."/>
            <person name="Gray M.W."/>
            <person name="Holland P.W.H."/>
            <person name="King N."/>
            <person name="Lang F.B.F."/>
            <person name="Roger A.J."/>
            <person name="Ruiz-Trillo I."/>
            <person name="Lander E."/>
            <person name="Nusbaum C."/>
        </authorList>
    </citation>
    <scope>NUCLEOTIDE SEQUENCE [LARGE SCALE GENOMIC DNA]</scope>
    <source>
        <strain evidence="7 8">ATCC 50062</strain>
    </source>
</reference>
<evidence type="ECO:0000256" key="5">
    <source>
        <dbReference type="ARBA" id="ARBA00038887"/>
    </source>
</evidence>
<protein>
    <recommendedName>
        <fullName evidence="5">fructokinase</fullName>
        <ecNumber evidence="5">2.7.1.4</ecNumber>
    </recommendedName>
</protein>
<evidence type="ECO:0000256" key="6">
    <source>
        <dbReference type="ARBA" id="ARBA00048451"/>
    </source>
</evidence>
<evidence type="ECO:0000256" key="3">
    <source>
        <dbReference type="ARBA" id="ARBA00022833"/>
    </source>
</evidence>
<dbReference type="InterPro" id="IPR000600">
    <property type="entry name" value="ROK"/>
</dbReference>
<keyword evidence="2" id="KW-0479">Metal-binding</keyword>
<organism evidence="7 8">
    <name type="scientific">Thecamonas trahens ATCC 50062</name>
    <dbReference type="NCBI Taxonomy" id="461836"/>
    <lineage>
        <taxon>Eukaryota</taxon>
        <taxon>Apusozoa</taxon>
        <taxon>Apusomonadida</taxon>
        <taxon>Apusomonadidae</taxon>
        <taxon>Thecamonas</taxon>
    </lineage>
</organism>
<evidence type="ECO:0000313" key="7">
    <source>
        <dbReference type="EMBL" id="KNC55489.1"/>
    </source>
</evidence>
<evidence type="ECO:0000256" key="2">
    <source>
        <dbReference type="ARBA" id="ARBA00022723"/>
    </source>
</evidence>
<keyword evidence="8" id="KW-1185">Reference proteome</keyword>
<dbReference type="PANTHER" id="PTHR42742">
    <property type="entry name" value="TRANSCRIPTIONAL REPRESSOR MPRA"/>
    <property type="match status" value="1"/>
</dbReference>
<dbReference type="STRING" id="461836.A0A0L0DT08"/>
<name>A0A0L0DT08_THETB</name>
<accession>A0A0L0DT08</accession>
<dbReference type="InterPro" id="IPR051804">
    <property type="entry name" value="Carb_Metab_Reg_Kinase/Isom"/>
</dbReference>
<gene>
    <name evidence="7" type="ORF">AMSG_01753</name>
</gene>
<keyword evidence="3" id="KW-0862">Zinc</keyword>
<keyword evidence="4" id="KW-0460">Magnesium</keyword>
<dbReference type="AlphaFoldDB" id="A0A0L0DT08"/>
<dbReference type="OMA" id="DIQAYYI"/>
<dbReference type="OrthoDB" id="10260668at2759"/>
<dbReference type="Pfam" id="PF00480">
    <property type="entry name" value="ROK"/>
    <property type="match status" value="1"/>
</dbReference>
<dbReference type="InterPro" id="IPR043129">
    <property type="entry name" value="ATPase_NBD"/>
</dbReference>
<dbReference type="PANTHER" id="PTHR42742:SF3">
    <property type="entry name" value="FRUCTOKINASE"/>
    <property type="match status" value="1"/>
</dbReference>
<dbReference type="GO" id="GO:0046872">
    <property type="term" value="F:metal ion binding"/>
    <property type="evidence" value="ECO:0007669"/>
    <property type="project" value="UniProtKB-KW"/>
</dbReference>
<dbReference type="GeneID" id="25561487"/>
<dbReference type="SUPFAM" id="SSF53067">
    <property type="entry name" value="Actin-like ATPase domain"/>
    <property type="match status" value="1"/>
</dbReference>
<dbReference type="Gene3D" id="3.30.420.40">
    <property type="match status" value="2"/>
</dbReference>
<dbReference type="EMBL" id="GL349439">
    <property type="protein sequence ID" value="KNC55489.1"/>
    <property type="molecule type" value="Genomic_DNA"/>
</dbReference>
<comment type="catalytic activity">
    <reaction evidence="6">
        <text>D-fructose + ATP = D-fructose 6-phosphate + ADP + H(+)</text>
        <dbReference type="Rhea" id="RHEA:16125"/>
        <dbReference type="ChEBI" id="CHEBI:15378"/>
        <dbReference type="ChEBI" id="CHEBI:30616"/>
        <dbReference type="ChEBI" id="CHEBI:37721"/>
        <dbReference type="ChEBI" id="CHEBI:61527"/>
        <dbReference type="ChEBI" id="CHEBI:456216"/>
        <dbReference type="EC" id="2.7.1.4"/>
    </reaction>
</comment>
<dbReference type="EC" id="2.7.1.4" evidence="5"/>
<evidence type="ECO:0000313" key="8">
    <source>
        <dbReference type="Proteomes" id="UP000054408"/>
    </source>
</evidence>
<dbReference type="GO" id="GO:0008865">
    <property type="term" value="F:fructokinase activity"/>
    <property type="evidence" value="ECO:0007669"/>
    <property type="project" value="UniProtKB-EC"/>
</dbReference>